<keyword evidence="2" id="KW-1185">Reference proteome</keyword>
<dbReference type="EMBL" id="JACHJC010000001">
    <property type="protein sequence ID" value="MBB5110171.1"/>
    <property type="molecule type" value="Genomic_DNA"/>
</dbReference>
<protein>
    <submittedName>
        <fullName evidence="1">Uncharacterized protein</fullName>
    </submittedName>
</protein>
<organism evidence="1 2">
    <name type="scientific">Micromonospora echinospora</name>
    <name type="common">Micromonospora purpurea</name>
    <dbReference type="NCBI Taxonomy" id="1877"/>
    <lineage>
        <taxon>Bacteria</taxon>
        <taxon>Bacillati</taxon>
        <taxon>Actinomycetota</taxon>
        <taxon>Actinomycetes</taxon>
        <taxon>Micromonosporales</taxon>
        <taxon>Micromonosporaceae</taxon>
        <taxon>Micromonospora</taxon>
    </lineage>
</organism>
<reference evidence="1 2" key="1">
    <citation type="submission" date="2020-08" db="EMBL/GenBank/DDBJ databases">
        <title>Sequencing the genomes of 1000 actinobacteria strains.</title>
        <authorList>
            <person name="Klenk H.-P."/>
        </authorList>
    </citation>
    <scope>NUCLEOTIDE SEQUENCE [LARGE SCALE GENOMIC DNA]</scope>
    <source>
        <strain evidence="1 2">DSM 43036</strain>
    </source>
</reference>
<comment type="caution">
    <text evidence="1">The sequence shown here is derived from an EMBL/GenBank/DDBJ whole genome shotgun (WGS) entry which is preliminary data.</text>
</comment>
<dbReference type="Proteomes" id="UP000618986">
    <property type="component" value="Unassembled WGS sequence"/>
</dbReference>
<proteinExistence type="predicted"/>
<accession>A0ABR6M447</accession>
<evidence type="ECO:0000313" key="2">
    <source>
        <dbReference type="Proteomes" id="UP000618986"/>
    </source>
</evidence>
<name>A0ABR6M447_MICEC</name>
<gene>
    <name evidence="1" type="ORF">FHU28_000010</name>
</gene>
<evidence type="ECO:0000313" key="1">
    <source>
        <dbReference type="EMBL" id="MBB5110171.1"/>
    </source>
</evidence>
<sequence length="29" mass="3498">MRPEDDDHRRRLTYSTRTRISIVEIRPAG</sequence>